<dbReference type="AlphaFoldDB" id="A0AAD6IPD2"/>
<gene>
    <name evidence="1" type="ORF">Dda_9449</name>
</gene>
<organism evidence="1 2">
    <name type="scientific">Drechslerella dactyloides</name>
    <name type="common">Nematode-trapping fungus</name>
    <name type="synonym">Arthrobotrys dactyloides</name>
    <dbReference type="NCBI Taxonomy" id="74499"/>
    <lineage>
        <taxon>Eukaryota</taxon>
        <taxon>Fungi</taxon>
        <taxon>Dikarya</taxon>
        <taxon>Ascomycota</taxon>
        <taxon>Pezizomycotina</taxon>
        <taxon>Orbiliomycetes</taxon>
        <taxon>Orbiliales</taxon>
        <taxon>Orbiliaceae</taxon>
        <taxon>Drechslerella</taxon>
    </lineage>
</organism>
<name>A0AAD6IPD2_DREDA</name>
<dbReference type="Proteomes" id="UP001221413">
    <property type="component" value="Unassembled WGS sequence"/>
</dbReference>
<dbReference type="EMBL" id="JAQGDS010000019">
    <property type="protein sequence ID" value="KAJ6255839.1"/>
    <property type="molecule type" value="Genomic_DNA"/>
</dbReference>
<proteinExistence type="predicted"/>
<evidence type="ECO:0000313" key="1">
    <source>
        <dbReference type="EMBL" id="KAJ6255839.1"/>
    </source>
</evidence>
<evidence type="ECO:0000313" key="2">
    <source>
        <dbReference type="Proteomes" id="UP001221413"/>
    </source>
</evidence>
<comment type="caution">
    <text evidence="1">The sequence shown here is derived from an EMBL/GenBank/DDBJ whole genome shotgun (WGS) entry which is preliminary data.</text>
</comment>
<sequence>MDATAGVKGYNHIIVRPPDPDFLPKALEGVKNFQPPLRRLDGDGVLFPTSEYPVALRRQMGKWLSRKNQ</sequence>
<protein>
    <submittedName>
        <fullName evidence="1">Uncharacterized protein</fullName>
    </submittedName>
</protein>
<keyword evidence="2" id="KW-1185">Reference proteome</keyword>
<reference evidence="1" key="1">
    <citation type="submission" date="2023-01" db="EMBL/GenBank/DDBJ databases">
        <title>The chitinases involved in constricting ring structure development in the nematode-trapping fungus Drechslerella dactyloides.</title>
        <authorList>
            <person name="Wang R."/>
            <person name="Zhang L."/>
            <person name="Tang P."/>
            <person name="Li S."/>
            <person name="Liang L."/>
        </authorList>
    </citation>
    <scope>NUCLEOTIDE SEQUENCE</scope>
    <source>
        <strain evidence="1">YMF1.00031</strain>
    </source>
</reference>
<accession>A0AAD6IPD2</accession>